<gene>
    <name evidence="3" type="primary">addB</name>
    <name evidence="3" type="ORF">JI749_01800</name>
</gene>
<proteinExistence type="predicted"/>
<feature type="domain" description="PD-(D/E)XK endonuclease-like" evidence="2">
    <location>
        <begin position="730"/>
        <end position="938"/>
    </location>
</feature>
<dbReference type="EMBL" id="CP068047">
    <property type="protein sequence ID" value="QQR36398.1"/>
    <property type="molecule type" value="Genomic_DNA"/>
</dbReference>
<dbReference type="Pfam" id="PF12705">
    <property type="entry name" value="PDDEXK_1"/>
    <property type="match status" value="1"/>
</dbReference>
<feature type="compositionally biased region" description="Pro residues" evidence="1">
    <location>
        <begin position="714"/>
        <end position="724"/>
    </location>
</feature>
<dbReference type="RefSeq" id="WP_201657997.1">
    <property type="nucleotide sequence ID" value="NZ_CP068047.1"/>
</dbReference>
<keyword evidence="4" id="KW-1185">Reference proteome</keyword>
<evidence type="ECO:0000259" key="2">
    <source>
        <dbReference type="Pfam" id="PF12705"/>
    </source>
</evidence>
<dbReference type="InterPro" id="IPR027417">
    <property type="entry name" value="P-loop_NTPase"/>
</dbReference>
<dbReference type="InterPro" id="IPR011604">
    <property type="entry name" value="PDDEXK-like_dom_sf"/>
</dbReference>
<dbReference type="InterPro" id="IPR038726">
    <property type="entry name" value="PDDEXK_AddAB-type"/>
</dbReference>
<dbReference type="SUPFAM" id="SSF52540">
    <property type="entry name" value="P-loop containing nucleoside triphosphate hydrolases"/>
    <property type="match status" value="1"/>
</dbReference>
<feature type="region of interest" description="Disordered" evidence="1">
    <location>
        <begin position="709"/>
        <end position="728"/>
    </location>
</feature>
<dbReference type="NCBIfam" id="TIGR02786">
    <property type="entry name" value="addB_alphas"/>
    <property type="match status" value="1"/>
</dbReference>
<evidence type="ECO:0000256" key="1">
    <source>
        <dbReference type="SAM" id="MobiDB-lite"/>
    </source>
</evidence>
<evidence type="ECO:0000313" key="4">
    <source>
        <dbReference type="Proteomes" id="UP000595460"/>
    </source>
</evidence>
<accession>A0ABX7BWU8</accession>
<sequence length="1005" mass="109492">MTLYSIAPHAPFLATLADRIIDGTLLGDWDRSGPFWLSDVTIILPTARARLALADQLARRGVGLLPDLRTLGSDVDGEEPFLVSETPAPLPAASGLERRLGLSDLVAGWAASPDGRRAFSSPPTAAEILAMAGSLGELIDDLVTEERSDADLRAIAPDIEANLGEYWQQTLKFLDIALTYWPAKLAQIGKDDASRLRGQRLDRQAGSASQTFGDRPVIVAGSTGSIPATARLLGAINALPRGAVVLPGLDCSLTPAQHEALLATDQAPHGHPQYGLARLLRRLGAAVSDVTELAREGDDSRTRLVLTALALPDDTARWPQLRAQELEYGLGTATEGLAILEARNEDEEARAIAIAARASLENKRTVGIVTPDRNLARRIAAELKRFDILVDDAAGTPLFQSAAGRLARQVLAVAAGGCAAVDIIALLRNRAVSFGLERWKVGHLADDIELGLLRGQRAAPGLDGLRKLLADNVSGYTKYPARSLRERHVPEIEDLLDRLATALKPLHDLLDQPLLASSDLAKAICATLEAVTDDVDLAGRRELAAWGEQMTALAGQGHHFPPRSLETVLAALMTGFSVRTREDRRQDIAIWGQLEARLQNPDLLILAGLNEDVWPEVADPGPWLSRGMRLAAGLEPPERRQGQAAHDFAQTLGNEQVIVAYAGRVGTSPAQPSRLLQRLEAYAGQGLAANWRKRGEDWVSLARRLDAVDATQPAPRPAPNPPSDVRPRKLSVTQIETLMRSPYDIYAKEVLRLSRIDPLGETADARERGNTVHEVLGRFVEEGHDVMAPDAMDVLQRLAVEEFGKLHVSAELRAIWLRRFETAARQFLDFEQDRNAGVRKRHAEIKGKWELPMGFTLTGRADRVDEMVDGTLEIMDFKTGSVPQPATMKAFEAPQLLLEAAMAKAGAMAGVVPADASALTYVKIGLGPDAFQPKPFSLASEHDVMSAAHEIERRMQSHVDFFLFRDTPMPARLLPLKTQRFPGPYDHLSRMAEWTAVDDDEEDLW</sequence>
<dbReference type="Proteomes" id="UP000595460">
    <property type="component" value="Chromosome"/>
</dbReference>
<organism evidence="3 4">
    <name type="scientific">Devosia oryziradicis</name>
    <dbReference type="NCBI Taxonomy" id="2801335"/>
    <lineage>
        <taxon>Bacteria</taxon>
        <taxon>Pseudomonadati</taxon>
        <taxon>Pseudomonadota</taxon>
        <taxon>Alphaproteobacteria</taxon>
        <taxon>Hyphomicrobiales</taxon>
        <taxon>Devosiaceae</taxon>
        <taxon>Devosia</taxon>
    </lineage>
</organism>
<evidence type="ECO:0000313" key="3">
    <source>
        <dbReference type="EMBL" id="QQR36398.1"/>
    </source>
</evidence>
<protein>
    <submittedName>
        <fullName evidence="3">Double-strand break repair protein AddB</fullName>
    </submittedName>
</protein>
<dbReference type="Gene3D" id="3.90.320.10">
    <property type="match status" value="1"/>
</dbReference>
<dbReference type="InterPro" id="IPR014153">
    <property type="entry name" value="Ds_break_AddB"/>
</dbReference>
<name>A0ABX7BWU8_9HYPH</name>
<reference evidence="3 4" key="1">
    <citation type="submission" date="2021-01" db="EMBL/GenBank/DDBJ databases">
        <title>Genome seq and assembly of Devosia sp. G19.</title>
        <authorList>
            <person name="Chhetri G."/>
        </authorList>
    </citation>
    <scope>NUCLEOTIDE SEQUENCE [LARGE SCALE GENOMIC DNA]</scope>
    <source>
        <strain evidence="3 4">G19</strain>
    </source>
</reference>